<gene>
    <name evidence="2" type="ORF">ACBT_0149</name>
</gene>
<proteinExistence type="predicted"/>
<evidence type="ECO:0000256" key="1">
    <source>
        <dbReference type="SAM" id="Phobius"/>
    </source>
</evidence>
<dbReference type="RefSeq" id="WP_176325324.1">
    <property type="nucleotide sequence ID" value="NZ_CP054051.1"/>
</dbReference>
<reference evidence="2 3" key="1">
    <citation type="submission" date="2020-05" db="EMBL/GenBank/DDBJ databases">
        <title>Complete genome sequencing of Campylobacter and Arcobacter type strains.</title>
        <authorList>
            <person name="Miller W.G."/>
            <person name="Yee E."/>
        </authorList>
    </citation>
    <scope>NUCLEOTIDE SEQUENCE [LARGE SCALE GENOMIC DNA]</scope>
    <source>
        <strain evidence="2 3">LMG 21996</strain>
    </source>
</reference>
<sequence length="220" mass="26666">MNNEQSIFKKIKEQLSLRNRYFYWSIFVFLIAILTGINNYYFYSHVDRSSKRDVRQLKIILEEQIQYCKKNGMKVDECNELLELTIINFGKNAYYNDKLTINGEIIPKERELNDKVVKSDINISLLQNNRYEGYEYHSEVIFDKYLYLDSIFRSMTFSIKDIISITYEDGLKEALKSFNTSYWYRSRPVIGFAIFTYLILWLSRKRRFKNQRNISRRFKK</sequence>
<keyword evidence="1" id="KW-0472">Membrane</keyword>
<evidence type="ECO:0000313" key="3">
    <source>
        <dbReference type="Proteomes" id="UP000509513"/>
    </source>
</evidence>
<keyword evidence="1" id="KW-1133">Transmembrane helix</keyword>
<dbReference type="KEGG" id="acib:ACBT_0149"/>
<dbReference type="EMBL" id="CP054051">
    <property type="protein sequence ID" value="QKJ26134.1"/>
    <property type="molecule type" value="Genomic_DNA"/>
</dbReference>
<keyword evidence="1" id="KW-0812">Transmembrane</keyword>
<protein>
    <submittedName>
        <fullName evidence="2">Uncharacterized protein</fullName>
    </submittedName>
</protein>
<accession>A0A7L5JLQ7</accession>
<organism evidence="2 3">
    <name type="scientific">Aliarcobacter cibarius</name>
    <dbReference type="NCBI Taxonomy" id="255507"/>
    <lineage>
        <taxon>Bacteria</taxon>
        <taxon>Pseudomonadati</taxon>
        <taxon>Campylobacterota</taxon>
        <taxon>Epsilonproteobacteria</taxon>
        <taxon>Campylobacterales</taxon>
        <taxon>Arcobacteraceae</taxon>
        <taxon>Aliarcobacter</taxon>
    </lineage>
</organism>
<feature type="transmembrane region" description="Helical" evidence="1">
    <location>
        <begin position="21"/>
        <end position="43"/>
    </location>
</feature>
<feature type="transmembrane region" description="Helical" evidence="1">
    <location>
        <begin position="182"/>
        <end position="202"/>
    </location>
</feature>
<dbReference type="Proteomes" id="UP000509513">
    <property type="component" value="Chromosome"/>
</dbReference>
<name>A0A7L5JLQ7_9BACT</name>
<evidence type="ECO:0000313" key="2">
    <source>
        <dbReference type="EMBL" id="QKJ26134.1"/>
    </source>
</evidence>
<dbReference type="AlphaFoldDB" id="A0A7L5JLQ7"/>